<dbReference type="RefSeq" id="WP_115592897.1">
    <property type="nucleotide sequence ID" value="NZ_QRHA01000005.1"/>
</dbReference>
<dbReference type="Pfam" id="PF13649">
    <property type="entry name" value="Methyltransf_25"/>
    <property type="match status" value="1"/>
</dbReference>
<dbReference type="SUPFAM" id="SSF53335">
    <property type="entry name" value="S-adenosyl-L-methionine-dependent methyltransferases"/>
    <property type="match status" value="1"/>
</dbReference>
<keyword evidence="1" id="KW-0862">Zinc</keyword>
<dbReference type="Proteomes" id="UP000256561">
    <property type="component" value="Unassembled WGS sequence"/>
</dbReference>
<dbReference type="GO" id="GO:0008168">
    <property type="term" value="F:methyltransferase activity"/>
    <property type="evidence" value="ECO:0007669"/>
    <property type="project" value="UniProtKB-KW"/>
</dbReference>
<dbReference type="InterPro" id="IPR016718">
    <property type="entry name" value="rRNA_m1G-MeTrfase_A_prd"/>
</dbReference>
<feature type="domain" description="Methyltransferase" evidence="3">
    <location>
        <begin position="103"/>
        <end position="188"/>
    </location>
</feature>
<dbReference type="GO" id="GO:0032259">
    <property type="term" value="P:methylation"/>
    <property type="evidence" value="ECO:0007669"/>
    <property type="project" value="UniProtKB-KW"/>
</dbReference>
<dbReference type="PANTHER" id="PTHR43460">
    <property type="entry name" value="METHYLTRANSFERASE"/>
    <property type="match status" value="1"/>
</dbReference>
<keyword evidence="1" id="KW-0479">Metal-binding</keyword>
<evidence type="ECO:0000256" key="1">
    <source>
        <dbReference type="PIRSR" id="PIRSR018249-1"/>
    </source>
</evidence>
<dbReference type="OrthoDB" id="108476at2"/>
<feature type="binding site" evidence="2">
    <location>
        <position position="66"/>
    </location>
    <ligand>
        <name>S-adenosyl-L-methionine</name>
        <dbReference type="ChEBI" id="CHEBI:59789"/>
    </ligand>
</feature>
<feature type="binding site" evidence="1">
    <location>
        <position position="4"/>
    </location>
    <ligand>
        <name>Zn(2+)</name>
        <dbReference type="ChEBI" id="CHEBI:29105"/>
    </ligand>
</feature>
<dbReference type="PANTHER" id="PTHR43460:SF1">
    <property type="entry name" value="METHYLTRANSFERASE TYPE 11 DOMAIN-CONTAINING PROTEIN"/>
    <property type="match status" value="1"/>
</dbReference>
<feature type="binding site" evidence="1">
    <location>
        <position position="7"/>
    </location>
    <ligand>
        <name>Zn(2+)</name>
        <dbReference type="ChEBI" id="CHEBI:29105"/>
    </ligand>
</feature>
<organism evidence="5 6">
    <name type="scientific">Alteromonas aestuariivivens</name>
    <dbReference type="NCBI Taxonomy" id="1938339"/>
    <lineage>
        <taxon>Bacteria</taxon>
        <taxon>Pseudomonadati</taxon>
        <taxon>Pseudomonadota</taxon>
        <taxon>Gammaproteobacteria</taxon>
        <taxon>Alteromonadales</taxon>
        <taxon>Alteromonadaceae</taxon>
        <taxon>Alteromonas/Salinimonas group</taxon>
        <taxon>Alteromonas</taxon>
    </lineage>
</organism>
<accession>A0A3D8M868</accession>
<feature type="binding site" evidence="1">
    <location>
        <position position="20"/>
    </location>
    <ligand>
        <name>Zn(2+)</name>
        <dbReference type="ChEBI" id="CHEBI:29105"/>
    </ligand>
</feature>
<protein>
    <submittedName>
        <fullName evidence="5">Methyltransferase domain-containing protein</fullName>
    </submittedName>
</protein>
<name>A0A3D8M868_9ALTE</name>
<dbReference type="InterPro" id="IPR048647">
    <property type="entry name" value="RlmA_N"/>
</dbReference>
<keyword evidence="5" id="KW-0808">Transferase</keyword>
<reference evidence="6" key="1">
    <citation type="submission" date="2018-08" db="EMBL/GenBank/DDBJ databases">
        <authorList>
            <person name="Zhang J."/>
            <person name="Du Z.-J."/>
        </authorList>
    </citation>
    <scope>NUCLEOTIDE SEQUENCE [LARGE SCALE GENOMIC DNA]</scope>
    <source>
        <strain evidence="6">KCTC 52655</strain>
    </source>
</reference>
<evidence type="ECO:0000256" key="2">
    <source>
        <dbReference type="PIRSR" id="PIRSR018249-2"/>
    </source>
</evidence>
<feature type="binding site" evidence="2">
    <location>
        <begin position="108"/>
        <end position="109"/>
    </location>
    <ligand>
        <name>S-adenosyl-L-methionine</name>
        <dbReference type="ChEBI" id="CHEBI:59789"/>
    </ligand>
</feature>
<evidence type="ECO:0000313" key="5">
    <source>
        <dbReference type="EMBL" id="RDV26027.1"/>
    </source>
</evidence>
<sequence length="294" mass="33207">MWQCPLCHLALNTEDTSWRCANNHTFDRAKSGYVNLLPVQQKKSKHPGDDKAMLNARRAFHDSHGYLPLMQAVARQLENLFVQHNKPIRYSVEPPAAPLILYDAGCGEGAYLKFVADALAVAGYSVVASGSDIAKQAVEMASKSFPSAQFVVASSVSLPVMDEQLDVIMQIFAPGKDDEYARVLRPRGLLVTVDPGPDHLWQLKQKVYQRPQQHQQKSSQKAGFELLETCRETFELVFSSDTQRQALYAMTPYVWRLNEEHRVELDHLAEVTADFTVRFWRKLAGDRPGGQYEQ</sequence>
<gene>
    <name evidence="5" type="ORF">DXV75_08050</name>
</gene>
<dbReference type="InterPro" id="IPR041698">
    <property type="entry name" value="Methyltransf_25"/>
</dbReference>
<comment type="caution">
    <text evidence="5">The sequence shown here is derived from an EMBL/GenBank/DDBJ whole genome shotgun (WGS) entry which is preliminary data.</text>
</comment>
<dbReference type="GO" id="GO:0046872">
    <property type="term" value="F:metal ion binding"/>
    <property type="evidence" value="ECO:0007669"/>
    <property type="project" value="UniProtKB-KW"/>
</dbReference>
<keyword evidence="6" id="KW-1185">Reference proteome</keyword>
<keyword evidence="2" id="KW-0949">S-adenosyl-L-methionine</keyword>
<feature type="binding site" evidence="1">
    <location>
        <position position="24"/>
    </location>
    <ligand>
        <name>Zn(2+)</name>
        <dbReference type="ChEBI" id="CHEBI:29105"/>
    </ligand>
</feature>
<dbReference type="Gene3D" id="3.40.50.150">
    <property type="entry name" value="Vaccinia Virus protein VP39"/>
    <property type="match status" value="1"/>
</dbReference>
<dbReference type="EMBL" id="QRHA01000005">
    <property type="protein sequence ID" value="RDV26027.1"/>
    <property type="molecule type" value="Genomic_DNA"/>
</dbReference>
<dbReference type="InterPro" id="IPR052939">
    <property type="entry name" value="23S_rRNA_MeTrnsfrase_RlmA"/>
</dbReference>
<evidence type="ECO:0000259" key="4">
    <source>
        <dbReference type="Pfam" id="PF21302"/>
    </source>
</evidence>
<feature type="domain" description="23S rRNA (guanine(745)-N(1))-methyltransferase N-terminal" evidence="4">
    <location>
        <begin position="2"/>
        <end position="45"/>
    </location>
</feature>
<keyword evidence="5" id="KW-0489">Methyltransferase</keyword>
<feature type="binding site" evidence="2">
    <location>
        <position position="199"/>
    </location>
    <ligand>
        <name>S-adenosyl-L-methionine</name>
        <dbReference type="ChEBI" id="CHEBI:59789"/>
    </ligand>
</feature>
<dbReference type="AlphaFoldDB" id="A0A3D8M868"/>
<proteinExistence type="predicted"/>
<evidence type="ECO:0000259" key="3">
    <source>
        <dbReference type="Pfam" id="PF13649"/>
    </source>
</evidence>
<evidence type="ECO:0000313" key="6">
    <source>
        <dbReference type="Proteomes" id="UP000256561"/>
    </source>
</evidence>
<dbReference type="InterPro" id="IPR029063">
    <property type="entry name" value="SAM-dependent_MTases_sf"/>
</dbReference>
<dbReference type="Pfam" id="PF21302">
    <property type="entry name" value="Zn_ribbon_RlmA"/>
    <property type="match status" value="1"/>
</dbReference>
<dbReference type="PIRSF" id="PIRSF018249">
    <property type="entry name" value="MyrA_prd"/>
    <property type="match status" value="1"/>
</dbReference>